<gene>
    <name evidence="1" type="ORF">SLEP1_g20094</name>
</gene>
<proteinExistence type="predicted"/>
<organism evidence="1 2">
    <name type="scientific">Rubroshorea leprosula</name>
    <dbReference type="NCBI Taxonomy" id="152421"/>
    <lineage>
        <taxon>Eukaryota</taxon>
        <taxon>Viridiplantae</taxon>
        <taxon>Streptophyta</taxon>
        <taxon>Embryophyta</taxon>
        <taxon>Tracheophyta</taxon>
        <taxon>Spermatophyta</taxon>
        <taxon>Magnoliopsida</taxon>
        <taxon>eudicotyledons</taxon>
        <taxon>Gunneridae</taxon>
        <taxon>Pentapetalae</taxon>
        <taxon>rosids</taxon>
        <taxon>malvids</taxon>
        <taxon>Malvales</taxon>
        <taxon>Dipterocarpaceae</taxon>
        <taxon>Rubroshorea</taxon>
    </lineage>
</organism>
<reference evidence="1 2" key="1">
    <citation type="journal article" date="2021" name="Commun. Biol.">
        <title>The genome of Shorea leprosula (Dipterocarpaceae) highlights the ecological relevance of drought in aseasonal tropical rainforests.</title>
        <authorList>
            <person name="Ng K.K.S."/>
            <person name="Kobayashi M.J."/>
            <person name="Fawcett J.A."/>
            <person name="Hatakeyama M."/>
            <person name="Paape T."/>
            <person name="Ng C.H."/>
            <person name="Ang C.C."/>
            <person name="Tnah L.H."/>
            <person name="Lee C.T."/>
            <person name="Nishiyama T."/>
            <person name="Sese J."/>
            <person name="O'Brien M.J."/>
            <person name="Copetti D."/>
            <person name="Mohd Noor M.I."/>
            <person name="Ong R.C."/>
            <person name="Putra M."/>
            <person name="Sireger I.Z."/>
            <person name="Indrioko S."/>
            <person name="Kosugi Y."/>
            <person name="Izuno A."/>
            <person name="Isagi Y."/>
            <person name="Lee S.L."/>
            <person name="Shimizu K.K."/>
        </authorList>
    </citation>
    <scope>NUCLEOTIDE SEQUENCE [LARGE SCALE GENOMIC DNA]</scope>
    <source>
        <strain evidence="1">214</strain>
    </source>
</reference>
<dbReference type="EMBL" id="BPVZ01000029">
    <property type="protein sequence ID" value="GKV08472.1"/>
    <property type="molecule type" value="Genomic_DNA"/>
</dbReference>
<accession>A0AAV5J4V8</accession>
<name>A0AAV5J4V8_9ROSI</name>
<comment type="caution">
    <text evidence="1">The sequence shown here is derived from an EMBL/GenBank/DDBJ whole genome shotgun (WGS) entry which is preliminary data.</text>
</comment>
<dbReference type="AlphaFoldDB" id="A0AAV5J4V8"/>
<evidence type="ECO:0000313" key="2">
    <source>
        <dbReference type="Proteomes" id="UP001054252"/>
    </source>
</evidence>
<dbReference type="Proteomes" id="UP001054252">
    <property type="component" value="Unassembled WGS sequence"/>
</dbReference>
<keyword evidence="2" id="KW-1185">Reference proteome</keyword>
<evidence type="ECO:0000313" key="1">
    <source>
        <dbReference type="EMBL" id="GKV08472.1"/>
    </source>
</evidence>
<sequence length="75" mass="7698">MEARNFPPCKKLPDLLCSSLCCPPAALVVGANSGHFPTRELSLQLAAGLFPPAASVSTAGELCGGGTKPVLHEHD</sequence>
<protein>
    <submittedName>
        <fullName evidence="1">Uncharacterized protein</fullName>
    </submittedName>
</protein>